<keyword evidence="2" id="KW-1185">Reference proteome</keyword>
<accession>A0A1E5UVX9</accession>
<gene>
    <name evidence="1" type="ORF">BAE44_0021889</name>
</gene>
<dbReference type="AlphaFoldDB" id="A0A1E5UVX9"/>
<protein>
    <submittedName>
        <fullName evidence="1">Uncharacterized protein</fullName>
    </submittedName>
</protein>
<name>A0A1E5UVX9_9POAL</name>
<evidence type="ECO:0000313" key="1">
    <source>
        <dbReference type="EMBL" id="OEL17092.1"/>
    </source>
</evidence>
<proteinExistence type="predicted"/>
<evidence type="ECO:0000313" key="2">
    <source>
        <dbReference type="Proteomes" id="UP000095767"/>
    </source>
</evidence>
<organism evidence="1 2">
    <name type="scientific">Dichanthelium oligosanthes</name>
    <dbReference type="NCBI Taxonomy" id="888268"/>
    <lineage>
        <taxon>Eukaryota</taxon>
        <taxon>Viridiplantae</taxon>
        <taxon>Streptophyta</taxon>
        <taxon>Embryophyta</taxon>
        <taxon>Tracheophyta</taxon>
        <taxon>Spermatophyta</taxon>
        <taxon>Magnoliopsida</taxon>
        <taxon>Liliopsida</taxon>
        <taxon>Poales</taxon>
        <taxon>Poaceae</taxon>
        <taxon>PACMAD clade</taxon>
        <taxon>Panicoideae</taxon>
        <taxon>Panicodae</taxon>
        <taxon>Paniceae</taxon>
        <taxon>Dichantheliinae</taxon>
        <taxon>Dichanthelium</taxon>
    </lineage>
</organism>
<dbReference type="Proteomes" id="UP000095767">
    <property type="component" value="Unassembled WGS sequence"/>
</dbReference>
<reference evidence="1 2" key="1">
    <citation type="submission" date="2016-09" db="EMBL/GenBank/DDBJ databases">
        <title>The draft genome of Dichanthelium oligosanthes: A C3 panicoid grass species.</title>
        <authorList>
            <person name="Studer A.J."/>
            <person name="Schnable J.C."/>
            <person name="Brutnell T.P."/>
        </authorList>
    </citation>
    <scope>NUCLEOTIDE SEQUENCE [LARGE SCALE GENOMIC DNA]</scope>
    <source>
        <strain evidence="2">cv. Kellogg 1175</strain>
        <tissue evidence="1">Leaf</tissue>
    </source>
</reference>
<dbReference type="EMBL" id="LWDX02061060">
    <property type="protein sequence ID" value="OEL17092.1"/>
    <property type="molecule type" value="Genomic_DNA"/>
</dbReference>
<comment type="caution">
    <text evidence="1">The sequence shown here is derived from an EMBL/GenBank/DDBJ whole genome shotgun (WGS) entry which is preliminary data.</text>
</comment>
<sequence length="84" mass="9338">MHVCGTGEDHQRKTSPMALCQRMTPKHLNTSKSTRTKGPMKFSDCRNVHNLSKHLGTNSFIPGISPLYASASAKILVLNMQRKD</sequence>